<dbReference type="Proteomes" id="UP001268651">
    <property type="component" value="Unassembled WGS sequence"/>
</dbReference>
<comment type="caution">
    <text evidence="1">The sequence shown here is derived from an EMBL/GenBank/DDBJ whole genome shotgun (WGS) entry which is preliminary data.</text>
</comment>
<organism evidence="1 2">
    <name type="scientific">Gilvirhabdus luticola</name>
    <dbReference type="NCBI Taxonomy" id="3079858"/>
    <lineage>
        <taxon>Bacteria</taxon>
        <taxon>Pseudomonadati</taxon>
        <taxon>Bacteroidota</taxon>
        <taxon>Flavobacteriia</taxon>
        <taxon>Flavobacteriales</taxon>
        <taxon>Flavobacteriaceae</taxon>
        <taxon>Gilvirhabdus</taxon>
    </lineage>
</organism>
<gene>
    <name evidence="1" type="ORF">RXV94_07915</name>
</gene>
<proteinExistence type="predicted"/>
<sequence>MKIKPLFFLLISFYLQSHSQTNCSDANSDVVYAYSHVKTAYASNNLDHLKYWSNRSLEAFIRTKAKLKSCGCEKAYNYSYDIVELLSNVESSVTNEDGRFYVKRARDLAKEAINEFELCTELEATTENKVTADN</sequence>
<evidence type="ECO:0000313" key="1">
    <source>
        <dbReference type="EMBL" id="MDU8886082.1"/>
    </source>
</evidence>
<keyword evidence="2" id="KW-1185">Reference proteome</keyword>
<dbReference type="EMBL" id="JAWHTF010000003">
    <property type="protein sequence ID" value="MDU8886082.1"/>
    <property type="molecule type" value="Genomic_DNA"/>
</dbReference>
<evidence type="ECO:0000313" key="2">
    <source>
        <dbReference type="Proteomes" id="UP001268651"/>
    </source>
</evidence>
<protein>
    <submittedName>
        <fullName evidence="1">Uncharacterized protein</fullName>
    </submittedName>
</protein>
<accession>A0ABU3U6Q8</accession>
<dbReference type="RefSeq" id="WP_316662017.1">
    <property type="nucleotide sequence ID" value="NZ_JAWHTF010000003.1"/>
</dbReference>
<reference evidence="1 2" key="1">
    <citation type="submission" date="2023-10" db="EMBL/GenBank/DDBJ databases">
        <title>Marimonas sp. nov. isolated from tidal mud flat.</title>
        <authorList>
            <person name="Jaincy N.J."/>
            <person name="Srinivasan S."/>
            <person name="Lee S.-S."/>
        </authorList>
    </citation>
    <scope>NUCLEOTIDE SEQUENCE [LARGE SCALE GENOMIC DNA]</scope>
    <source>
        <strain evidence="1 2">MJ-SS3</strain>
    </source>
</reference>
<name>A0ABU3U6Q8_9FLAO</name>